<dbReference type="InterPro" id="IPR003779">
    <property type="entry name" value="CMD-like"/>
</dbReference>
<dbReference type="EMBL" id="CAJNOV010013429">
    <property type="protein sequence ID" value="CAF1521271.1"/>
    <property type="molecule type" value="Genomic_DNA"/>
</dbReference>
<evidence type="ECO:0000313" key="2">
    <source>
        <dbReference type="EMBL" id="CAF1521271.1"/>
    </source>
</evidence>
<proteinExistence type="predicted"/>
<evidence type="ECO:0000259" key="1">
    <source>
        <dbReference type="Pfam" id="PF02627"/>
    </source>
</evidence>
<sequence length="178" mass="20439">MSNEDNNCQARLPLKDVPIELQQKVVDLGGKPDLNLYKVLANNPTLLSSWIDFAYSLRSNCTTSRQLRELMILRGAQLCNSQYEWFQHEQMAKQCGITIEKVNSIKQWRQNSLFDDKEKVALDLMESLIQNGGAISEELDKQLKQYFTEAEYLELILTGSFYVMVPTVLKALQIQTES</sequence>
<name>A0A815UVQ1_9BILA</name>
<dbReference type="Pfam" id="PF02627">
    <property type="entry name" value="CMD"/>
    <property type="match status" value="1"/>
</dbReference>
<dbReference type="Proteomes" id="UP000663855">
    <property type="component" value="Unassembled WGS sequence"/>
</dbReference>
<dbReference type="EMBL" id="CAJOBH010009421">
    <property type="protein sequence ID" value="CAF4140586.1"/>
    <property type="molecule type" value="Genomic_DNA"/>
</dbReference>
<organism evidence="2 4">
    <name type="scientific">Rotaria magnacalcarata</name>
    <dbReference type="NCBI Taxonomy" id="392030"/>
    <lineage>
        <taxon>Eukaryota</taxon>
        <taxon>Metazoa</taxon>
        <taxon>Spiralia</taxon>
        <taxon>Gnathifera</taxon>
        <taxon>Rotifera</taxon>
        <taxon>Eurotatoria</taxon>
        <taxon>Bdelloidea</taxon>
        <taxon>Philodinida</taxon>
        <taxon>Philodinidae</taxon>
        <taxon>Rotaria</taxon>
    </lineage>
</organism>
<protein>
    <recommendedName>
        <fullName evidence="1">Carboxymuconolactone decarboxylase-like domain-containing protein</fullName>
    </recommendedName>
</protein>
<dbReference type="Gene3D" id="1.20.1290.10">
    <property type="entry name" value="AhpD-like"/>
    <property type="match status" value="1"/>
</dbReference>
<accession>A0A815UVQ1</accession>
<dbReference type="InterPro" id="IPR029032">
    <property type="entry name" value="AhpD-like"/>
</dbReference>
<dbReference type="PANTHER" id="PTHR34846:SF11">
    <property type="entry name" value="4-CARBOXYMUCONOLACTONE DECARBOXYLASE FAMILY PROTEIN (AFU_ORTHOLOGUE AFUA_6G11590)"/>
    <property type="match status" value="1"/>
</dbReference>
<feature type="domain" description="Carboxymuconolactone decarboxylase-like" evidence="1">
    <location>
        <begin position="44"/>
        <end position="125"/>
    </location>
</feature>
<dbReference type="PANTHER" id="PTHR34846">
    <property type="entry name" value="4-CARBOXYMUCONOLACTONE DECARBOXYLASE FAMILY PROTEIN (AFU_ORTHOLOGUE AFUA_6G11590)"/>
    <property type="match status" value="1"/>
</dbReference>
<gene>
    <name evidence="3" type="ORF">BYL167_LOCUS21003</name>
    <name evidence="2" type="ORF">CJN711_LOCUS28418</name>
</gene>
<dbReference type="SUPFAM" id="SSF69118">
    <property type="entry name" value="AhpD-like"/>
    <property type="match status" value="1"/>
</dbReference>
<reference evidence="2" key="1">
    <citation type="submission" date="2021-02" db="EMBL/GenBank/DDBJ databases">
        <authorList>
            <person name="Nowell W R."/>
        </authorList>
    </citation>
    <scope>NUCLEOTIDE SEQUENCE</scope>
</reference>
<evidence type="ECO:0000313" key="4">
    <source>
        <dbReference type="Proteomes" id="UP000663855"/>
    </source>
</evidence>
<dbReference type="GO" id="GO:0051920">
    <property type="term" value="F:peroxiredoxin activity"/>
    <property type="evidence" value="ECO:0007669"/>
    <property type="project" value="InterPro"/>
</dbReference>
<comment type="caution">
    <text evidence="2">The sequence shown here is derived from an EMBL/GenBank/DDBJ whole genome shotgun (WGS) entry which is preliminary data.</text>
</comment>
<dbReference type="AlphaFoldDB" id="A0A815UVQ1"/>
<evidence type="ECO:0000313" key="3">
    <source>
        <dbReference type="EMBL" id="CAF4140586.1"/>
    </source>
</evidence>
<dbReference type="Proteomes" id="UP000681967">
    <property type="component" value="Unassembled WGS sequence"/>
</dbReference>